<name>A0A8S1CG68_9INSE</name>
<proteinExistence type="predicted"/>
<comment type="caution">
    <text evidence="1">The sequence shown here is derived from an EMBL/GenBank/DDBJ whole genome shotgun (WGS) entry which is preliminary data.</text>
</comment>
<gene>
    <name evidence="1" type="ORF">CLODIP_2_CD04289</name>
</gene>
<dbReference type="AlphaFoldDB" id="A0A8S1CG68"/>
<dbReference type="EMBL" id="CADEPI010000029">
    <property type="protein sequence ID" value="CAB3367159.1"/>
    <property type="molecule type" value="Genomic_DNA"/>
</dbReference>
<sequence>MDLVVRSIDLDIEFYRENGLQRWEQLRSHEPFIDALDRYIDELRLKVSADLEDLALEYEGSDHGYYSNLSGASRLEAESQNQVQ</sequence>
<evidence type="ECO:0000313" key="1">
    <source>
        <dbReference type="EMBL" id="CAB3367159.1"/>
    </source>
</evidence>
<evidence type="ECO:0000313" key="2">
    <source>
        <dbReference type="Proteomes" id="UP000494165"/>
    </source>
</evidence>
<organism evidence="1 2">
    <name type="scientific">Cloeon dipterum</name>
    <dbReference type="NCBI Taxonomy" id="197152"/>
    <lineage>
        <taxon>Eukaryota</taxon>
        <taxon>Metazoa</taxon>
        <taxon>Ecdysozoa</taxon>
        <taxon>Arthropoda</taxon>
        <taxon>Hexapoda</taxon>
        <taxon>Insecta</taxon>
        <taxon>Pterygota</taxon>
        <taxon>Palaeoptera</taxon>
        <taxon>Ephemeroptera</taxon>
        <taxon>Pisciforma</taxon>
        <taxon>Baetidae</taxon>
        <taxon>Cloeon</taxon>
    </lineage>
</organism>
<keyword evidence="2" id="KW-1185">Reference proteome</keyword>
<protein>
    <submittedName>
        <fullName evidence="1">Uncharacterized protein</fullName>
    </submittedName>
</protein>
<dbReference type="Proteomes" id="UP000494165">
    <property type="component" value="Unassembled WGS sequence"/>
</dbReference>
<accession>A0A8S1CG68</accession>
<reference evidence="1 2" key="1">
    <citation type="submission" date="2020-04" db="EMBL/GenBank/DDBJ databases">
        <authorList>
            <person name="Alioto T."/>
            <person name="Alioto T."/>
            <person name="Gomez Garrido J."/>
        </authorList>
    </citation>
    <scope>NUCLEOTIDE SEQUENCE [LARGE SCALE GENOMIC DNA]</scope>
</reference>